<comment type="caution">
    <text evidence="1">The sequence shown here is derived from an EMBL/GenBank/DDBJ whole genome shotgun (WGS) entry which is preliminary data.</text>
</comment>
<dbReference type="Proteomes" id="UP000275401">
    <property type="component" value="Unassembled WGS sequence"/>
</dbReference>
<dbReference type="InterPro" id="IPR036770">
    <property type="entry name" value="Ankyrin_rpt-contain_sf"/>
</dbReference>
<keyword evidence="2" id="KW-1185">Reference proteome</keyword>
<reference evidence="1 2" key="1">
    <citation type="submission" date="2018-11" db="EMBL/GenBank/DDBJ databases">
        <title>The Potential of Streptomyces as Biocontrol Agents against the Tomato grey mould, Botrytis cinerea (Gray mold) Frontiers in Microbiology.</title>
        <authorList>
            <person name="Li D."/>
        </authorList>
    </citation>
    <scope>NUCLEOTIDE SEQUENCE [LARGE SCALE GENOMIC DNA]</scope>
    <source>
        <strain evidence="1 2">NEAU-LD23</strain>
    </source>
</reference>
<sequence length="220" mass="25225">MEWGALTDRERFNEWYRKERDRLSDMARDADWSGLFEELGKHPERVNLPRIGNRSGFAPLHQAAWHGADFAVVSRLLAHGAWRTQRARDGRRAVDVARQQGHTHLLDLLEPVVVRRLPSPPEMLEHRFHSLLWERVGPCFEETEHLLPPLAPLTEGPAVEIVFTVFGLMGGVTYRLEENHLYVHIHSRMDADDGEHYRVTPEGWSKIASPRVPPPPPPAP</sequence>
<dbReference type="SUPFAM" id="SSF48403">
    <property type="entry name" value="Ankyrin repeat"/>
    <property type="match status" value="1"/>
</dbReference>
<proteinExistence type="predicted"/>
<evidence type="ECO:0000313" key="2">
    <source>
        <dbReference type="Proteomes" id="UP000275401"/>
    </source>
</evidence>
<dbReference type="Gene3D" id="1.25.40.20">
    <property type="entry name" value="Ankyrin repeat-containing domain"/>
    <property type="match status" value="1"/>
</dbReference>
<accession>A0A3M8SWY2</accession>
<organism evidence="1 2">
    <name type="scientific">Streptomyces botrytidirepellens</name>
    <dbReference type="NCBI Taxonomy" id="2486417"/>
    <lineage>
        <taxon>Bacteria</taxon>
        <taxon>Bacillati</taxon>
        <taxon>Actinomycetota</taxon>
        <taxon>Actinomycetes</taxon>
        <taxon>Kitasatosporales</taxon>
        <taxon>Streptomycetaceae</taxon>
        <taxon>Streptomyces</taxon>
    </lineage>
</organism>
<gene>
    <name evidence="1" type="ORF">EEJ42_43200</name>
</gene>
<name>A0A3M8SWY2_9ACTN</name>
<dbReference type="AlphaFoldDB" id="A0A3M8SWY2"/>
<evidence type="ECO:0000313" key="1">
    <source>
        <dbReference type="EMBL" id="RNF85868.1"/>
    </source>
</evidence>
<protein>
    <submittedName>
        <fullName evidence="1">Ankyrin repeat domain-containing protein</fullName>
    </submittedName>
</protein>
<dbReference type="EMBL" id="RIBZ01000832">
    <property type="protein sequence ID" value="RNF85868.1"/>
    <property type="molecule type" value="Genomic_DNA"/>
</dbReference>